<evidence type="ECO:0000256" key="2">
    <source>
        <dbReference type="SAM" id="Phobius"/>
    </source>
</evidence>
<feature type="compositionally biased region" description="Low complexity" evidence="1">
    <location>
        <begin position="110"/>
        <end position="120"/>
    </location>
</feature>
<dbReference type="Proteomes" id="UP001237152">
    <property type="component" value="Segment"/>
</dbReference>
<feature type="region of interest" description="Disordered" evidence="1">
    <location>
        <begin position="217"/>
        <end position="312"/>
    </location>
</feature>
<sequence length="312" mass="34425">MRPCRFGSNRVNRLPPLVDARRSSPTHTTLAFLLTTLFFPISLDFFFPVLGHYSVCLIVGRLPGGIVTHAPLKTTPHGGTGTRTATGVGPRQAPRGPWRHRASSPRRRPVAGAVAPPTTAEQEREQQRQAEEAEAEAENEEERLAALDLALSTIPAEIRQALPLVDTRVLLESQVGLRLADTVAEVERLRADFARADAERERLLSYVNQLEQIWSTRNLPTSRTTRATRPSRGPPRGARPHRTADTRHHPLPRFGARGGRAEGGTRRRAPTRRARRGRSAGGAGTLPPRHDQVQETCRPSPSRRPAPPVRTP</sequence>
<feature type="compositionally biased region" description="Basic residues" evidence="1">
    <location>
        <begin position="97"/>
        <end position="109"/>
    </location>
</feature>
<keyword evidence="2" id="KW-0812">Transmembrane</keyword>
<reference evidence="3" key="1">
    <citation type="journal article" date="2019" name="Front. Microbiol.">
        <title>Pandoravirus Celtis Illustrates the Microevolution Processes at Work in the Giant Pandoraviridae Genomes.</title>
        <authorList>
            <person name="Legendre M."/>
            <person name="Alempic J.M."/>
            <person name="Philippe N."/>
            <person name="Lartigue A."/>
            <person name="Jeudy S."/>
            <person name="Poirot O."/>
            <person name="Ta N.T."/>
            <person name="Nin S."/>
            <person name="Coute Y."/>
            <person name="Abergel C."/>
            <person name="Claverie J.M."/>
        </authorList>
    </citation>
    <scope>NUCLEOTIDE SEQUENCE</scope>
</reference>
<feature type="compositionally biased region" description="Low complexity" evidence="1">
    <location>
        <begin position="74"/>
        <end position="89"/>
    </location>
</feature>
<evidence type="ECO:0000313" key="4">
    <source>
        <dbReference type="Proteomes" id="UP001237152"/>
    </source>
</evidence>
<organism evidence="3 4">
    <name type="scientific">Pandoravirus celtis</name>
    <dbReference type="NCBI Taxonomy" id="2568002"/>
    <lineage>
        <taxon>Viruses</taxon>
        <taxon>Pandoravirus</taxon>
    </lineage>
</organism>
<protein>
    <submittedName>
        <fullName evidence="3">Uncharacterized protein</fullName>
    </submittedName>
</protein>
<feature type="compositionally biased region" description="Pro residues" evidence="1">
    <location>
        <begin position="302"/>
        <end position="312"/>
    </location>
</feature>
<gene>
    <name evidence="3" type="ORF">pclt_cds_373</name>
</gene>
<proteinExistence type="predicted"/>
<feature type="compositionally biased region" description="Low complexity" evidence="1">
    <location>
        <begin position="220"/>
        <end position="236"/>
    </location>
</feature>
<keyword evidence="2" id="KW-0472">Membrane</keyword>
<dbReference type="EMBL" id="MK174290">
    <property type="protein sequence ID" value="QBZ80972.1"/>
    <property type="molecule type" value="Genomic_DNA"/>
</dbReference>
<feature type="compositionally biased region" description="Basic residues" evidence="1">
    <location>
        <begin position="266"/>
        <end position="278"/>
    </location>
</feature>
<feature type="transmembrane region" description="Helical" evidence="2">
    <location>
        <begin position="30"/>
        <end position="51"/>
    </location>
</feature>
<evidence type="ECO:0000313" key="3">
    <source>
        <dbReference type="EMBL" id="QBZ80972.1"/>
    </source>
</evidence>
<feature type="region of interest" description="Disordered" evidence="1">
    <location>
        <begin position="73"/>
        <end position="140"/>
    </location>
</feature>
<keyword evidence="2" id="KW-1133">Transmembrane helix</keyword>
<name>A0A4D6EHQ3_9VIRU</name>
<accession>A0A4D6EHQ3</accession>
<evidence type="ECO:0000256" key="1">
    <source>
        <dbReference type="SAM" id="MobiDB-lite"/>
    </source>
</evidence>
<feature type="compositionally biased region" description="Basic and acidic residues" evidence="1">
    <location>
        <begin position="121"/>
        <end position="131"/>
    </location>
</feature>